<dbReference type="PROSITE" id="PS00463">
    <property type="entry name" value="ZN2_CY6_FUNGAL_1"/>
    <property type="match status" value="1"/>
</dbReference>
<evidence type="ECO:0000256" key="2">
    <source>
        <dbReference type="ARBA" id="ARBA00022723"/>
    </source>
</evidence>
<dbReference type="Gene3D" id="4.10.240.10">
    <property type="entry name" value="Zn(2)-C6 fungal-type DNA-binding domain"/>
    <property type="match status" value="1"/>
</dbReference>
<keyword evidence="6" id="KW-0539">Nucleus</keyword>
<dbReference type="GO" id="GO:0008270">
    <property type="term" value="F:zinc ion binding"/>
    <property type="evidence" value="ECO:0007669"/>
    <property type="project" value="InterPro"/>
</dbReference>
<dbReference type="GeneID" id="70245188"/>
<keyword evidence="9" id="KW-1185">Reference proteome</keyword>
<evidence type="ECO:0000256" key="4">
    <source>
        <dbReference type="ARBA" id="ARBA00023125"/>
    </source>
</evidence>
<evidence type="ECO:0000256" key="3">
    <source>
        <dbReference type="ARBA" id="ARBA00023015"/>
    </source>
</evidence>
<dbReference type="InterPro" id="IPR001138">
    <property type="entry name" value="Zn2Cys6_DnaBD"/>
</dbReference>
<feature type="domain" description="Zn(2)-C6 fungal-type" evidence="7">
    <location>
        <begin position="12"/>
        <end position="42"/>
    </location>
</feature>
<dbReference type="Pfam" id="PF00172">
    <property type="entry name" value="Zn_clus"/>
    <property type="match status" value="1"/>
</dbReference>
<dbReference type="GO" id="GO:0006351">
    <property type="term" value="P:DNA-templated transcription"/>
    <property type="evidence" value="ECO:0007669"/>
    <property type="project" value="InterPro"/>
</dbReference>
<evidence type="ECO:0000313" key="8">
    <source>
        <dbReference type="EMBL" id="KAH8705510.1"/>
    </source>
</evidence>
<keyword evidence="5" id="KW-0804">Transcription</keyword>
<evidence type="ECO:0000313" key="9">
    <source>
        <dbReference type="Proteomes" id="UP001201262"/>
    </source>
</evidence>
<dbReference type="SUPFAM" id="SSF57701">
    <property type="entry name" value="Zn2/Cys6 DNA-binding domain"/>
    <property type="match status" value="1"/>
</dbReference>
<dbReference type="InterPro" id="IPR050815">
    <property type="entry name" value="TF_fung"/>
</dbReference>
<organism evidence="8 9">
    <name type="scientific">Talaromyces proteolyticus</name>
    <dbReference type="NCBI Taxonomy" id="1131652"/>
    <lineage>
        <taxon>Eukaryota</taxon>
        <taxon>Fungi</taxon>
        <taxon>Dikarya</taxon>
        <taxon>Ascomycota</taxon>
        <taxon>Pezizomycotina</taxon>
        <taxon>Eurotiomycetes</taxon>
        <taxon>Eurotiomycetidae</taxon>
        <taxon>Eurotiales</taxon>
        <taxon>Trichocomaceae</taxon>
        <taxon>Talaromyces</taxon>
        <taxon>Talaromyces sect. Bacilispori</taxon>
    </lineage>
</organism>
<dbReference type="SMART" id="SM00066">
    <property type="entry name" value="GAL4"/>
    <property type="match status" value="1"/>
</dbReference>
<protein>
    <recommendedName>
        <fullName evidence="7">Zn(2)-C6 fungal-type domain-containing protein</fullName>
    </recommendedName>
</protein>
<sequence length="510" mass="56794">MSLDNIERAQQVCLTCKSRKKRCDKVVPICGYCSKRDLQCCYDYPLVTQEDSVVSASHSASASCQLIPQIGQNSTCSVPALYPLWMQLNWISDPLPMALDVMLDLQVRQVIQSTNLPFTEISSRFFRDFHRWLPVVCPRLFYETARKDEDSPLPADYSVLVLSMCLITLHPPAGILNPPVSPKDLYLRVRMILAHVQSVICASPSLIQASLILAAYEYAYGRPDTALISVGTCSRMAQSIGIDKGSRNGSERQFSCELRLRTLEERNIWWGVVVLERIILCEIPHSNLRPTTKYPGKSAPLPSDLVPLQKLEESVCSYGSCNAPSLSEIHAEHVSSFGRRAQAVCLLDRVLSNINSGGETVDFLELEKLDREILSFLEVVLDECGREWGQHCPAVASTMRALFLLHQNILTGTMVSAKEEIAAQQGQNSLRALKTVTKMMADVAYDHVSHVALHNNVDALPLCCSYNLQAAIQASNESRRRTGCGLSSIELESLMALDKIFCKRWKPSLS</sequence>
<dbReference type="CDD" id="cd12148">
    <property type="entry name" value="fungal_TF_MHR"/>
    <property type="match status" value="1"/>
</dbReference>
<dbReference type="CDD" id="cd00067">
    <property type="entry name" value="GAL4"/>
    <property type="match status" value="1"/>
</dbReference>
<proteinExistence type="predicted"/>
<accession>A0AAD4L2Q1</accession>
<dbReference type="InterPro" id="IPR036864">
    <property type="entry name" value="Zn2-C6_fun-type_DNA-bd_sf"/>
</dbReference>
<evidence type="ECO:0000256" key="1">
    <source>
        <dbReference type="ARBA" id="ARBA00004123"/>
    </source>
</evidence>
<keyword evidence="3" id="KW-0805">Transcription regulation</keyword>
<dbReference type="GO" id="GO:0000981">
    <property type="term" value="F:DNA-binding transcription factor activity, RNA polymerase II-specific"/>
    <property type="evidence" value="ECO:0007669"/>
    <property type="project" value="InterPro"/>
</dbReference>
<dbReference type="GO" id="GO:0005634">
    <property type="term" value="C:nucleus"/>
    <property type="evidence" value="ECO:0007669"/>
    <property type="project" value="UniProtKB-SubCell"/>
</dbReference>
<evidence type="ECO:0000256" key="5">
    <source>
        <dbReference type="ARBA" id="ARBA00023163"/>
    </source>
</evidence>
<keyword evidence="2" id="KW-0479">Metal-binding</keyword>
<dbReference type="AlphaFoldDB" id="A0AAD4L2Q1"/>
<evidence type="ECO:0000256" key="6">
    <source>
        <dbReference type="ARBA" id="ARBA00023242"/>
    </source>
</evidence>
<keyword evidence="4" id="KW-0238">DNA-binding</keyword>
<dbReference type="Proteomes" id="UP001201262">
    <property type="component" value="Unassembled WGS sequence"/>
</dbReference>
<evidence type="ECO:0000259" key="7">
    <source>
        <dbReference type="PROSITE" id="PS50048"/>
    </source>
</evidence>
<dbReference type="PROSITE" id="PS50048">
    <property type="entry name" value="ZN2_CY6_FUNGAL_2"/>
    <property type="match status" value="1"/>
</dbReference>
<gene>
    <name evidence="8" type="ORF">BGW36DRAFT_367700</name>
</gene>
<reference evidence="8" key="1">
    <citation type="submission" date="2021-12" db="EMBL/GenBank/DDBJ databases">
        <title>Convergent genome expansion in fungi linked to evolution of root-endophyte symbiosis.</title>
        <authorList>
            <consortium name="DOE Joint Genome Institute"/>
            <person name="Ke Y.-H."/>
            <person name="Bonito G."/>
            <person name="Liao H.-L."/>
            <person name="Looney B."/>
            <person name="Rojas-Flechas A."/>
            <person name="Nash J."/>
            <person name="Hameed K."/>
            <person name="Schadt C."/>
            <person name="Martin F."/>
            <person name="Crous P.W."/>
            <person name="Miettinen O."/>
            <person name="Magnuson J.K."/>
            <person name="Labbe J."/>
            <person name="Jacobson D."/>
            <person name="Doktycz M.J."/>
            <person name="Veneault-Fourrey C."/>
            <person name="Kuo A."/>
            <person name="Mondo S."/>
            <person name="Calhoun S."/>
            <person name="Riley R."/>
            <person name="Ohm R."/>
            <person name="LaButti K."/>
            <person name="Andreopoulos B."/>
            <person name="Pangilinan J."/>
            <person name="Nolan M."/>
            <person name="Tritt A."/>
            <person name="Clum A."/>
            <person name="Lipzen A."/>
            <person name="Daum C."/>
            <person name="Barry K."/>
            <person name="Grigoriev I.V."/>
            <person name="Vilgalys R."/>
        </authorList>
    </citation>
    <scope>NUCLEOTIDE SEQUENCE</scope>
    <source>
        <strain evidence="8">PMI_201</strain>
    </source>
</reference>
<dbReference type="InterPro" id="IPR007219">
    <property type="entry name" value="XnlR_reg_dom"/>
</dbReference>
<name>A0AAD4L2Q1_9EURO</name>
<dbReference type="GO" id="GO:0003677">
    <property type="term" value="F:DNA binding"/>
    <property type="evidence" value="ECO:0007669"/>
    <property type="project" value="UniProtKB-KW"/>
</dbReference>
<dbReference type="EMBL" id="JAJTJA010000001">
    <property type="protein sequence ID" value="KAH8705510.1"/>
    <property type="molecule type" value="Genomic_DNA"/>
</dbReference>
<dbReference type="PANTHER" id="PTHR47338">
    <property type="entry name" value="ZN(II)2CYS6 TRANSCRIPTION FACTOR (EUROFUNG)-RELATED"/>
    <property type="match status" value="1"/>
</dbReference>
<comment type="caution">
    <text evidence="8">The sequence shown here is derived from an EMBL/GenBank/DDBJ whole genome shotgun (WGS) entry which is preliminary data.</text>
</comment>
<dbReference type="Pfam" id="PF04082">
    <property type="entry name" value="Fungal_trans"/>
    <property type="match status" value="1"/>
</dbReference>
<comment type="subcellular location">
    <subcellularLocation>
        <location evidence="1">Nucleus</location>
    </subcellularLocation>
</comment>
<dbReference type="PANTHER" id="PTHR47338:SF20">
    <property type="entry name" value="ZN(II)2CYS6 TRANSCRIPTION FACTOR (EUROFUNG)"/>
    <property type="match status" value="1"/>
</dbReference>
<dbReference type="RefSeq" id="XP_046078131.1">
    <property type="nucleotide sequence ID" value="XM_046214901.1"/>
</dbReference>